<proteinExistence type="predicted"/>
<protein>
    <submittedName>
        <fullName evidence="1">Uncharacterized protein</fullName>
    </submittedName>
</protein>
<sequence length="189" mass="20550">MHPVEHRGLRELYAMTRQLRDHWRRLAAQLGADAPEQAQLLRDGSQLARALLAELSDVTAQRGIFGRPTAQGLGVQLARVHSGALDTALEVHQALRFAVLDVVHVVTLLEFLAQVAEHDRDPQLVAFLAGWAAQLRDQEQALRATVLALAADPDLAVRASVPSAAGRIGHGAANLIGSFGEWFDRRAAR</sequence>
<reference evidence="1" key="1">
    <citation type="submission" date="2020-02" db="EMBL/GenBank/DDBJ databases">
        <authorList>
            <person name="Meier V. D."/>
        </authorList>
    </citation>
    <scope>NUCLEOTIDE SEQUENCE</scope>
    <source>
        <strain evidence="1">AVDCRST_MAG67</strain>
    </source>
</reference>
<evidence type="ECO:0000313" key="1">
    <source>
        <dbReference type="EMBL" id="CAA9529222.1"/>
    </source>
</evidence>
<gene>
    <name evidence="1" type="ORF">AVDCRST_MAG67-3978</name>
</gene>
<dbReference type="AlphaFoldDB" id="A0A6J4TSD0"/>
<accession>A0A6J4TSD0</accession>
<name>A0A6J4TSD0_9ACTN</name>
<organism evidence="1">
    <name type="scientific">uncultured Solirubrobacteraceae bacterium</name>
    <dbReference type="NCBI Taxonomy" id="1162706"/>
    <lineage>
        <taxon>Bacteria</taxon>
        <taxon>Bacillati</taxon>
        <taxon>Actinomycetota</taxon>
        <taxon>Thermoleophilia</taxon>
        <taxon>Solirubrobacterales</taxon>
        <taxon>Solirubrobacteraceae</taxon>
        <taxon>environmental samples</taxon>
    </lineage>
</organism>
<dbReference type="EMBL" id="CADCVQ010000163">
    <property type="protein sequence ID" value="CAA9529222.1"/>
    <property type="molecule type" value="Genomic_DNA"/>
</dbReference>